<dbReference type="PANTHER" id="PTHR43142">
    <property type="entry name" value="CARBOXYLIC ESTER HYDROLASE"/>
    <property type="match status" value="1"/>
</dbReference>
<dbReference type="Pfam" id="PF00135">
    <property type="entry name" value="COesterase"/>
    <property type="match status" value="1"/>
</dbReference>
<name>A0A9P8ELK6_AURME</name>
<dbReference type="PANTHER" id="PTHR43142:SF3">
    <property type="entry name" value="PUTATIVE (AFU_ORTHOLOGUE AFUA_3G09070)-RELATED"/>
    <property type="match status" value="1"/>
</dbReference>
<evidence type="ECO:0000256" key="2">
    <source>
        <dbReference type="ARBA" id="ARBA00022801"/>
    </source>
</evidence>
<protein>
    <submittedName>
        <fullName evidence="4">Carboxylesterase family protein-like protein</fullName>
    </submittedName>
</protein>
<dbReference type="OrthoDB" id="408631at2759"/>
<dbReference type="InterPro" id="IPR002018">
    <property type="entry name" value="CarbesteraseB"/>
</dbReference>
<proteinExistence type="inferred from homology"/>
<dbReference type="FunFam" id="3.40.50.1820:FF:000342">
    <property type="entry name" value="Carboxylic ester hydrolase"/>
    <property type="match status" value="1"/>
</dbReference>
<dbReference type="AlphaFoldDB" id="A0A9P8ELK6"/>
<sequence length="1027" mass="112181">MIFSDYEEDLWGEHIFDALDGVSPDIVEHHKDFELYRNLRENGRTVLNTNDLSGSATEDTKWHGKVENPGWKLDKWKFLPMVNKTFHEHPDKKWYIFMEADSYILWASLLEYLAVLDPSKPHYTGSIMFIGDTVFAHGGSGFMVSQPAMRMVVEQYAAHKAEIETYTDGHWAGDCVLGKVFTQAGVKFTDAWPVMQGDYPGLVAYARPDGRPIADPKKRVWCYPTVSYHHVSPDMIDDLWSYEQHWLDQKPKETRFLRHKDIFKQYILPRMSADLADWDNESDGEEAIVESFDECRLKKSGNKPRDGDQEIYKTMSESETPNIKAKTSIMAPVKKLAALTAAAACLPYAIGAVIAPSPSALSNSQSSLTLLYQNNLNFTDDVNHISAILLDPSTAANAATGCAALNETLISQSALQAHSQDFVNQLSYIIYAGRATQDQKWHIASGQTVEVHNNALKFAKAGPGNVLPVLCTQSSQSNMPSNAVASASNEIKVASSGNTYVGFRNKKSWRFQGIPFANQPERFAYSTLYSKTGQTIDATKYGPDCAQPYESSSSEDCLFLNIQTPYIPKAGSTKNLRPVHFWIYGGGFTGGSGASAGSDGGQLASREDIVVVEINYRLTTLGFLAIPGTNITGNYGISDQVTGLDWVLKNIASFGGDPNKIVINGESAGAGSVRTLLGSPKAIGKFRGSIAMSNLGGGVDLGLTGDYATTYSSFLTPAESYARSEALFGEIGCNQTTLDARISCLRAAPAQTIVNAATVARYMVQDGTYVDTETLDVYNRNGSAANVNTIWGTTANDGASFSTYPTTPVTSELAGIMAALGISQAYAQSIIDSGLFPYYDTGNVTLDSFNVSQRVATDNQFRCIDEATVYAGVESGAFKTSYFYQMQRTSGGYDPNNLGGPPVEPGYPYGNPEKPYFKLHGSDMPWVFGNLNPLRDANDLKSVQLESGYFAAFVRSLDPNPPASYLQVRGYTNTTQGVKESGPWQPVANAKGPMKLLDFPSLTADFQDLPQCAFLNYSISYYVDGGM</sequence>
<evidence type="ECO:0000313" key="4">
    <source>
        <dbReference type="EMBL" id="KAG9693578.1"/>
    </source>
</evidence>
<evidence type="ECO:0000313" key="5">
    <source>
        <dbReference type="Proteomes" id="UP000779574"/>
    </source>
</evidence>
<dbReference type="InterPro" id="IPR019826">
    <property type="entry name" value="Carboxylesterase_B_AS"/>
</dbReference>
<dbReference type="Proteomes" id="UP000779574">
    <property type="component" value="Unassembled WGS sequence"/>
</dbReference>
<evidence type="ECO:0000256" key="1">
    <source>
        <dbReference type="ARBA" id="ARBA00005964"/>
    </source>
</evidence>
<dbReference type="EMBL" id="JAHFXF010000189">
    <property type="protein sequence ID" value="KAG9693578.1"/>
    <property type="molecule type" value="Genomic_DNA"/>
</dbReference>
<comment type="caution">
    <text evidence="4">The sequence shown here is derived from an EMBL/GenBank/DDBJ whole genome shotgun (WGS) entry which is preliminary data.</text>
</comment>
<dbReference type="GO" id="GO:0016787">
    <property type="term" value="F:hydrolase activity"/>
    <property type="evidence" value="ECO:0007669"/>
    <property type="project" value="UniProtKB-KW"/>
</dbReference>
<keyword evidence="2" id="KW-0378">Hydrolase</keyword>
<reference evidence="4" key="1">
    <citation type="journal article" date="2021" name="J Fungi (Basel)">
        <title>Virulence traits and population genomics of the black yeast Aureobasidium melanogenum.</title>
        <authorList>
            <person name="Cernosa A."/>
            <person name="Sun X."/>
            <person name="Gostincar C."/>
            <person name="Fang C."/>
            <person name="Gunde-Cimerman N."/>
            <person name="Song Z."/>
        </authorList>
    </citation>
    <scope>NUCLEOTIDE SEQUENCE</scope>
    <source>
        <strain evidence="4">EXF-9911</strain>
    </source>
</reference>
<dbReference type="InterPro" id="IPR029058">
    <property type="entry name" value="AB_hydrolase_fold"/>
</dbReference>
<reference evidence="4" key="2">
    <citation type="submission" date="2021-08" db="EMBL/GenBank/DDBJ databases">
        <authorList>
            <person name="Gostincar C."/>
            <person name="Sun X."/>
            <person name="Song Z."/>
            <person name="Gunde-Cimerman N."/>
        </authorList>
    </citation>
    <scope>NUCLEOTIDE SEQUENCE</scope>
    <source>
        <strain evidence="4">EXF-9911</strain>
    </source>
</reference>
<feature type="domain" description="Carboxylesterase type B" evidence="3">
    <location>
        <begin position="507"/>
        <end position="993"/>
    </location>
</feature>
<organism evidence="4 5">
    <name type="scientific">Aureobasidium melanogenum</name>
    <name type="common">Aureobasidium pullulans var. melanogenum</name>
    <dbReference type="NCBI Taxonomy" id="46634"/>
    <lineage>
        <taxon>Eukaryota</taxon>
        <taxon>Fungi</taxon>
        <taxon>Dikarya</taxon>
        <taxon>Ascomycota</taxon>
        <taxon>Pezizomycotina</taxon>
        <taxon>Dothideomycetes</taxon>
        <taxon>Dothideomycetidae</taxon>
        <taxon>Dothideales</taxon>
        <taxon>Saccotheciaceae</taxon>
        <taxon>Aureobasidium</taxon>
    </lineage>
</organism>
<gene>
    <name evidence="4" type="ORF">KCU76_g5864</name>
</gene>
<accession>A0A9P8ELK6</accession>
<evidence type="ECO:0000259" key="3">
    <source>
        <dbReference type="Pfam" id="PF00135"/>
    </source>
</evidence>
<dbReference type="PROSITE" id="PS00122">
    <property type="entry name" value="CARBOXYLESTERASE_B_1"/>
    <property type="match status" value="1"/>
</dbReference>
<dbReference type="Gene3D" id="3.40.50.1820">
    <property type="entry name" value="alpha/beta hydrolase"/>
    <property type="match status" value="1"/>
</dbReference>
<dbReference type="Gene3D" id="3.90.550.50">
    <property type="match status" value="1"/>
</dbReference>
<comment type="similarity">
    <text evidence="1">Belongs to the type-B carboxylesterase/lipase family.</text>
</comment>
<feature type="non-terminal residue" evidence="4">
    <location>
        <position position="1027"/>
    </location>
</feature>
<dbReference type="SUPFAM" id="SSF53474">
    <property type="entry name" value="alpha/beta-Hydrolases"/>
    <property type="match status" value="1"/>
</dbReference>